<evidence type="ECO:0000313" key="2">
    <source>
        <dbReference type="EMBL" id="MFC0385972.1"/>
    </source>
</evidence>
<keyword evidence="3" id="KW-1185">Reference proteome</keyword>
<sequence>MALKVDVAFAVGLGRDDGDGPPGVGFRPEPVGVQGPVAEQGAEGDTLDWGRHTDRVVALTWQQDEARQVVEPIDKGDDLVGQATA</sequence>
<accession>A0ABV6IRJ7</accession>
<protein>
    <submittedName>
        <fullName evidence="2">Uncharacterized protein</fullName>
    </submittedName>
</protein>
<feature type="region of interest" description="Disordered" evidence="1">
    <location>
        <begin position="12"/>
        <end position="47"/>
    </location>
</feature>
<evidence type="ECO:0000313" key="3">
    <source>
        <dbReference type="Proteomes" id="UP001589789"/>
    </source>
</evidence>
<evidence type="ECO:0000256" key="1">
    <source>
        <dbReference type="SAM" id="MobiDB-lite"/>
    </source>
</evidence>
<name>A0ABV6IRJ7_9PROT</name>
<dbReference type="RefSeq" id="WP_377050113.1">
    <property type="nucleotide sequence ID" value="NZ_JBHLVZ010000019.1"/>
</dbReference>
<dbReference type="EMBL" id="JBHLVZ010000019">
    <property type="protein sequence ID" value="MFC0385972.1"/>
    <property type="molecule type" value="Genomic_DNA"/>
</dbReference>
<proteinExistence type="predicted"/>
<reference evidence="2 3" key="1">
    <citation type="submission" date="2024-09" db="EMBL/GenBank/DDBJ databases">
        <authorList>
            <person name="Sun Q."/>
            <person name="Mori K."/>
        </authorList>
    </citation>
    <scope>NUCLEOTIDE SEQUENCE [LARGE SCALE GENOMIC DNA]</scope>
    <source>
        <strain evidence="2 3">CCM 7468</strain>
    </source>
</reference>
<gene>
    <name evidence="2" type="ORF">ACFFIC_10480</name>
</gene>
<dbReference type="Proteomes" id="UP001589789">
    <property type="component" value="Unassembled WGS sequence"/>
</dbReference>
<organism evidence="2 3">
    <name type="scientific">Muricoccus vinaceus</name>
    <dbReference type="NCBI Taxonomy" id="424704"/>
    <lineage>
        <taxon>Bacteria</taxon>
        <taxon>Pseudomonadati</taxon>
        <taxon>Pseudomonadota</taxon>
        <taxon>Alphaproteobacteria</taxon>
        <taxon>Acetobacterales</taxon>
        <taxon>Roseomonadaceae</taxon>
        <taxon>Muricoccus</taxon>
    </lineage>
</organism>
<comment type="caution">
    <text evidence="2">The sequence shown here is derived from an EMBL/GenBank/DDBJ whole genome shotgun (WGS) entry which is preliminary data.</text>
</comment>